<dbReference type="Proteomes" id="UP000299084">
    <property type="component" value="Unassembled WGS sequence"/>
</dbReference>
<accession>A0A5N4C0U5</accession>
<dbReference type="InterPro" id="IPR036291">
    <property type="entry name" value="NAD(P)-bd_dom_sf"/>
</dbReference>
<dbReference type="Gene3D" id="3.40.50.720">
    <property type="entry name" value="NAD(P)-binding Rossmann-like Domain"/>
    <property type="match status" value="1"/>
</dbReference>
<dbReference type="AlphaFoldDB" id="A0A5N4C0U5"/>
<keyword evidence="4" id="KW-1185">Reference proteome</keyword>
<dbReference type="PANTHER" id="PTHR24320:SF264">
    <property type="entry name" value="DEHYDROGENASE_REDUCTASE SDR FAMILY MEMBER ON CHROMOSOME X"/>
    <property type="match status" value="1"/>
</dbReference>
<evidence type="ECO:0000256" key="2">
    <source>
        <dbReference type="ARBA" id="ARBA00023002"/>
    </source>
</evidence>
<feature type="non-terminal residue" evidence="3">
    <location>
        <position position="110"/>
    </location>
</feature>
<dbReference type="GO" id="GO:0010508">
    <property type="term" value="P:positive regulation of autophagy"/>
    <property type="evidence" value="ECO:0007669"/>
    <property type="project" value="TreeGrafter"/>
</dbReference>
<dbReference type="PANTHER" id="PTHR24320">
    <property type="entry name" value="RETINOL DEHYDROGENASE"/>
    <property type="match status" value="1"/>
</dbReference>
<gene>
    <name evidence="3" type="ORF">Cadr_000003820</name>
</gene>
<evidence type="ECO:0000313" key="3">
    <source>
        <dbReference type="EMBL" id="KAB1252505.1"/>
    </source>
</evidence>
<comment type="caution">
    <text evidence="3">The sequence shown here is derived from an EMBL/GenBank/DDBJ whole genome shotgun (WGS) entry which is preliminary data.</text>
</comment>
<name>A0A5N4C0U5_CAMDR</name>
<dbReference type="GO" id="GO:0005576">
    <property type="term" value="C:extracellular region"/>
    <property type="evidence" value="ECO:0007669"/>
    <property type="project" value="TreeGrafter"/>
</dbReference>
<keyword evidence="2" id="KW-0560">Oxidoreductase</keyword>
<evidence type="ECO:0000256" key="1">
    <source>
        <dbReference type="ARBA" id="ARBA00006484"/>
    </source>
</evidence>
<dbReference type="EMBL" id="JWIN03000037">
    <property type="protein sequence ID" value="KAB1252505.1"/>
    <property type="molecule type" value="Genomic_DNA"/>
</dbReference>
<sequence length="110" mass="12012">MADLDQFLPPKEVVFGTPSAARLLSPLDDLLRLISETKDLGSGYSAHGAYAQSKLALVLFTYRLQALLAGAGSHVTANVADPGVVNTDLYRHVFWGTGLMKKIFGWWFSK</sequence>
<dbReference type="SUPFAM" id="SSF51735">
    <property type="entry name" value="NAD(P)-binding Rossmann-fold domains"/>
    <property type="match status" value="1"/>
</dbReference>
<reference evidence="3 4" key="1">
    <citation type="journal article" date="2019" name="Mol. Ecol. Resour.">
        <title>Improving Illumina assemblies with Hi-C and long reads: an example with the North African dromedary.</title>
        <authorList>
            <person name="Elbers J.P."/>
            <person name="Rogers M.F."/>
            <person name="Perelman P.L."/>
            <person name="Proskuryakova A.A."/>
            <person name="Serdyukova N.A."/>
            <person name="Johnson W.E."/>
            <person name="Horin P."/>
            <person name="Corander J."/>
            <person name="Murphy D."/>
            <person name="Burger P.A."/>
        </authorList>
    </citation>
    <scope>NUCLEOTIDE SEQUENCE [LARGE SCALE GENOMIC DNA]</scope>
    <source>
        <strain evidence="3">Drom800</strain>
        <tissue evidence="3">Blood</tissue>
    </source>
</reference>
<proteinExistence type="inferred from homology"/>
<organism evidence="3 4">
    <name type="scientific">Camelus dromedarius</name>
    <name type="common">Dromedary</name>
    <name type="synonym">Arabian camel</name>
    <dbReference type="NCBI Taxonomy" id="9838"/>
    <lineage>
        <taxon>Eukaryota</taxon>
        <taxon>Metazoa</taxon>
        <taxon>Chordata</taxon>
        <taxon>Craniata</taxon>
        <taxon>Vertebrata</taxon>
        <taxon>Euteleostomi</taxon>
        <taxon>Mammalia</taxon>
        <taxon>Eutheria</taxon>
        <taxon>Laurasiatheria</taxon>
        <taxon>Artiodactyla</taxon>
        <taxon>Tylopoda</taxon>
        <taxon>Camelidae</taxon>
        <taxon>Camelus</taxon>
    </lineage>
</organism>
<comment type="similarity">
    <text evidence="1">Belongs to the short-chain dehydrogenases/reductases (SDR) family.</text>
</comment>
<evidence type="ECO:0000313" key="4">
    <source>
        <dbReference type="Proteomes" id="UP000299084"/>
    </source>
</evidence>
<protein>
    <submittedName>
        <fullName evidence="3">Dehydrogenase/reductase SDR family member on chromosome X</fullName>
    </submittedName>
</protein>
<dbReference type="GO" id="GO:0016491">
    <property type="term" value="F:oxidoreductase activity"/>
    <property type="evidence" value="ECO:0007669"/>
    <property type="project" value="UniProtKB-KW"/>
</dbReference>
<dbReference type="STRING" id="9838.ENSCDRP00005025855"/>